<gene>
    <name evidence="2" type="ORF">B9X95_19005</name>
    <name evidence="1" type="ORF">GSE42_13855</name>
</gene>
<dbReference type="EMBL" id="WWCH01000001">
    <property type="protein sequence ID" value="MYM79009.1"/>
    <property type="molecule type" value="Genomic_DNA"/>
</dbReference>
<reference evidence="3" key="2">
    <citation type="submission" date="2017-05" db="EMBL/GenBank/DDBJ databases">
        <authorList>
            <person name="Kreiswirth B."/>
            <person name="Manca C."/>
            <person name="Chen L."/>
            <person name="Evans S."/>
            <person name="Fowler V."/>
            <person name="Patel R."/>
            <person name="Chambers H."/>
            <person name="Bonomo R."/>
            <person name="Paul V."/>
            <person name="Sankar J."/>
            <person name="Gaind R."/>
            <person name="Ray P."/>
            <person name="Gautam V."/>
            <person name="Biswal M."/>
            <person name="Datta S."/>
            <person name="Walia K."/>
            <person name="Adams M."/>
            <person name="Nelson K."/>
            <person name="Sutton G."/>
            <person name="Fouts D."/>
            <person name="Hujer K."/>
            <person name="Hujer A."/>
        </authorList>
    </citation>
    <scope>NUCLEOTIDE SEQUENCE [LARGE SCALE GENOMIC DNA]</scope>
    <source>
        <strain evidence="3">PR350</strain>
    </source>
</reference>
<organism evidence="2 3">
    <name type="scientific">Acinetobacter baumannii</name>
    <dbReference type="NCBI Taxonomy" id="470"/>
    <lineage>
        <taxon>Bacteria</taxon>
        <taxon>Pseudomonadati</taxon>
        <taxon>Pseudomonadota</taxon>
        <taxon>Gammaproteobacteria</taxon>
        <taxon>Moraxellales</taxon>
        <taxon>Moraxellaceae</taxon>
        <taxon>Acinetobacter</taxon>
        <taxon>Acinetobacter calcoaceticus/baumannii complex</taxon>
    </lineage>
</organism>
<comment type="caution">
    <text evidence="2">The sequence shown here is derived from an EMBL/GenBank/DDBJ whole genome shotgun (WGS) entry which is preliminary data.</text>
</comment>
<dbReference type="AlphaFoldDB" id="A0A241YD47"/>
<dbReference type="Proteomes" id="UP000194699">
    <property type="component" value="Unassembled WGS sequence"/>
</dbReference>
<accession>A0A241YD47</accession>
<proteinExistence type="predicted"/>
<reference evidence="1 4" key="1">
    <citation type="journal article" date="2017" name="Ann. Clin. Microbiol. Antimicrob.">
        <title>New eight genes identified at the clinical multidrug-resistant Acinetobacter baumannii DMS06669 strain in a Vietnam hospital.</title>
        <authorList>
            <person name="Si-Tuan N."/>
            <person name="Ngoc H.M."/>
            <person name="Hang P.T.T."/>
            <person name="Nguyen C."/>
            <person name="Van P.H."/>
            <person name="Huong N.T."/>
        </authorList>
    </citation>
    <scope>NUCLEOTIDE SEQUENCE [LARGE SCALE GENOMIC DNA]</scope>
    <source>
        <strain evidence="1 4">DMS06669</strain>
    </source>
</reference>
<evidence type="ECO:0000313" key="3">
    <source>
        <dbReference type="Proteomes" id="UP000194699"/>
    </source>
</evidence>
<evidence type="ECO:0000313" key="2">
    <source>
        <dbReference type="EMBL" id="OTM79432.1"/>
    </source>
</evidence>
<evidence type="ECO:0000313" key="1">
    <source>
        <dbReference type="EMBL" id="MYM79009.1"/>
    </source>
</evidence>
<reference evidence="1" key="4">
    <citation type="submission" date="2019-12" db="EMBL/GenBank/DDBJ databases">
        <authorList>
            <person name="Nguyen S.-T."/>
        </authorList>
    </citation>
    <scope>NUCLEOTIDE SEQUENCE</scope>
    <source>
        <strain evidence="1">DMS06669</strain>
    </source>
</reference>
<name>A0A241YD47_ACIBA</name>
<dbReference type="EMBL" id="NGEL01000187">
    <property type="protein sequence ID" value="OTM79432.1"/>
    <property type="molecule type" value="Genomic_DNA"/>
</dbReference>
<dbReference type="Proteomes" id="UP000480763">
    <property type="component" value="Unassembled WGS sequence"/>
</dbReference>
<evidence type="ECO:0000313" key="4">
    <source>
        <dbReference type="Proteomes" id="UP000480763"/>
    </source>
</evidence>
<reference evidence="2" key="3">
    <citation type="submission" date="2017-05" db="EMBL/GenBank/DDBJ databases">
        <authorList>
            <person name="Song R."/>
            <person name="Chenine A.L."/>
            <person name="Ruprecht R.M."/>
        </authorList>
    </citation>
    <scope>NUCLEOTIDE SEQUENCE [LARGE SCALE GENOMIC DNA]</scope>
    <source>
        <strain evidence="2">PR350</strain>
    </source>
</reference>
<protein>
    <submittedName>
        <fullName evidence="2">Uncharacterized protein</fullName>
    </submittedName>
</protein>
<dbReference type="RefSeq" id="WP_004888437.1">
    <property type="nucleotide sequence ID" value="NZ_CAXOAG010000057.1"/>
</dbReference>
<sequence length="70" mass="8185">MKVISRGVPPELQTYRDSCGKCYSVIEFQKNELRVMSDRNETIYVLNCPVCRNDIWIASQALKPVIYRNM</sequence>